<evidence type="ECO:0000256" key="1">
    <source>
        <dbReference type="SAM" id="Phobius"/>
    </source>
</evidence>
<name>A0A484I954_9ARCH</name>
<feature type="transmembrane region" description="Helical" evidence="1">
    <location>
        <begin position="113"/>
        <end position="133"/>
    </location>
</feature>
<keyword evidence="3" id="KW-1185">Reference proteome</keyword>
<dbReference type="OrthoDB" id="385560at2157"/>
<dbReference type="RefSeq" id="WP_134484512.1">
    <property type="nucleotide sequence ID" value="NZ_LR216287.1"/>
</dbReference>
<dbReference type="EMBL" id="LR216287">
    <property type="protein sequence ID" value="VFJ14250.1"/>
    <property type="molecule type" value="Genomic_DNA"/>
</dbReference>
<reference evidence="2 3" key="1">
    <citation type="submission" date="2019-02" db="EMBL/GenBank/DDBJ databases">
        <authorList>
            <person name="Lehtovirta-Morley E L."/>
        </authorList>
    </citation>
    <scope>NUCLEOTIDE SEQUENCE [LARGE SCALE GENOMIC DNA]</scope>
    <source>
        <strain evidence="2">NFRAN1</strain>
    </source>
</reference>
<evidence type="ECO:0000313" key="3">
    <source>
        <dbReference type="Proteomes" id="UP000294299"/>
    </source>
</evidence>
<keyword evidence="1" id="KW-0812">Transmembrane</keyword>
<accession>A0A484I954</accession>
<dbReference type="GeneID" id="39421232"/>
<protein>
    <submittedName>
        <fullName evidence="2">Uncharacterized protein</fullName>
    </submittedName>
</protein>
<feature type="transmembrane region" description="Helical" evidence="1">
    <location>
        <begin position="80"/>
        <end position="101"/>
    </location>
</feature>
<proteinExistence type="predicted"/>
<evidence type="ECO:0000313" key="2">
    <source>
        <dbReference type="EMBL" id="VFJ14250.1"/>
    </source>
</evidence>
<organism evidence="2 3">
    <name type="scientific">Candidatus Nitrosocosmicus franklandianus</name>
    <dbReference type="NCBI Taxonomy" id="1798806"/>
    <lineage>
        <taxon>Archaea</taxon>
        <taxon>Nitrososphaerota</taxon>
        <taxon>Nitrososphaeria</taxon>
        <taxon>Nitrososphaerales</taxon>
        <taxon>Nitrososphaeraceae</taxon>
        <taxon>Candidatus Nitrosocosmicus</taxon>
    </lineage>
</organism>
<dbReference type="KEGG" id="nfn:NFRAN_1928"/>
<dbReference type="Proteomes" id="UP000294299">
    <property type="component" value="Chromosome NFRAN"/>
</dbReference>
<feature type="transmembrane region" description="Helical" evidence="1">
    <location>
        <begin position="12"/>
        <end position="36"/>
    </location>
</feature>
<gene>
    <name evidence="2" type="ORF">NFRAN_1928</name>
</gene>
<dbReference type="AlphaFoldDB" id="A0A484I954"/>
<sequence length="143" mass="16033">MLLNFSELLIEILTTITWVLDFIAVTIIAVSVFQALMSKAVAGHQYDFSFSSLLNGHLAQKKKKFFRKKEMRGNNSLRGLVRGLLLALEFESASAIIKLGIFMTNITILSEPISTNLGNFAFFVGIFALRIVLNQSLRRFNTS</sequence>
<keyword evidence="1" id="KW-1133">Transmembrane helix</keyword>
<keyword evidence="1" id="KW-0472">Membrane</keyword>